<name>A0A2P2JTZ5_RHIMU</name>
<sequence length="126" mass="13839">MASLAQQFAGLRCSPLSTSLPKERANAAIVASPSSSSWRPSKKPNFVVSAAAVAVSNAQTRERQNLKQLFEEAYERCHTAPLEGVSFTLEDFHTALDKYDFNSEVGTEVCLPVFLPLFCLINLDFP</sequence>
<reference evidence="1" key="1">
    <citation type="submission" date="2018-02" db="EMBL/GenBank/DDBJ databases">
        <title>Rhizophora mucronata_Transcriptome.</title>
        <authorList>
            <person name="Meera S.P."/>
            <person name="Sreeshan A."/>
            <person name="Augustine A."/>
        </authorList>
    </citation>
    <scope>NUCLEOTIDE SEQUENCE</scope>
    <source>
        <tissue evidence="1">Leaf</tissue>
    </source>
</reference>
<evidence type="ECO:0000313" key="1">
    <source>
        <dbReference type="EMBL" id="MBW96956.1"/>
    </source>
</evidence>
<accession>A0A2P2JTZ5</accession>
<dbReference type="AlphaFoldDB" id="A0A2P2JTZ5"/>
<dbReference type="EMBL" id="GGEC01016473">
    <property type="protein sequence ID" value="MBW96956.1"/>
    <property type="molecule type" value="Transcribed_RNA"/>
</dbReference>
<proteinExistence type="predicted"/>
<organism evidence="1">
    <name type="scientific">Rhizophora mucronata</name>
    <name type="common">Asiatic mangrove</name>
    <dbReference type="NCBI Taxonomy" id="61149"/>
    <lineage>
        <taxon>Eukaryota</taxon>
        <taxon>Viridiplantae</taxon>
        <taxon>Streptophyta</taxon>
        <taxon>Embryophyta</taxon>
        <taxon>Tracheophyta</taxon>
        <taxon>Spermatophyta</taxon>
        <taxon>Magnoliopsida</taxon>
        <taxon>eudicotyledons</taxon>
        <taxon>Gunneridae</taxon>
        <taxon>Pentapetalae</taxon>
        <taxon>rosids</taxon>
        <taxon>fabids</taxon>
        <taxon>Malpighiales</taxon>
        <taxon>Rhizophoraceae</taxon>
        <taxon>Rhizophora</taxon>
    </lineage>
</organism>
<protein>
    <submittedName>
        <fullName evidence="1">Uncharacterized protein</fullName>
    </submittedName>
</protein>